<comment type="caution">
    <text evidence="2">The sequence shown here is derived from an EMBL/GenBank/DDBJ whole genome shotgun (WGS) entry which is preliminary data.</text>
</comment>
<organism evidence="2 3">
    <name type="scientific">Cardiocondyla obscurior</name>
    <dbReference type="NCBI Taxonomy" id="286306"/>
    <lineage>
        <taxon>Eukaryota</taxon>
        <taxon>Metazoa</taxon>
        <taxon>Ecdysozoa</taxon>
        <taxon>Arthropoda</taxon>
        <taxon>Hexapoda</taxon>
        <taxon>Insecta</taxon>
        <taxon>Pterygota</taxon>
        <taxon>Neoptera</taxon>
        <taxon>Endopterygota</taxon>
        <taxon>Hymenoptera</taxon>
        <taxon>Apocrita</taxon>
        <taxon>Aculeata</taxon>
        <taxon>Formicoidea</taxon>
        <taxon>Formicidae</taxon>
        <taxon>Myrmicinae</taxon>
        <taxon>Cardiocondyla</taxon>
    </lineage>
</organism>
<keyword evidence="1" id="KW-0812">Transmembrane</keyword>
<reference evidence="2 3" key="1">
    <citation type="submission" date="2023-03" db="EMBL/GenBank/DDBJ databases">
        <title>High recombination rates correlate with genetic variation in Cardiocondyla obscurior ants.</title>
        <authorList>
            <person name="Errbii M."/>
        </authorList>
    </citation>
    <scope>NUCLEOTIDE SEQUENCE [LARGE SCALE GENOMIC DNA]</scope>
    <source>
        <strain evidence="2">Alpha-2009</strain>
        <tissue evidence="2">Whole body</tissue>
    </source>
</reference>
<name>A0AAW2ESQ3_9HYME</name>
<evidence type="ECO:0000313" key="3">
    <source>
        <dbReference type="Proteomes" id="UP001430953"/>
    </source>
</evidence>
<dbReference type="EMBL" id="JADYXP020000018">
    <property type="protein sequence ID" value="KAL0105890.1"/>
    <property type="molecule type" value="Genomic_DNA"/>
</dbReference>
<keyword evidence="1" id="KW-1133">Transmembrane helix</keyword>
<proteinExistence type="predicted"/>
<gene>
    <name evidence="2" type="ORF">PUN28_015959</name>
</gene>
<protein>
    <submittedName>
        <fullName evidence="2">Uncharacterized protein</fullName>
    </submittedName>
</protein>
<accession>A0AAW2ESQ3</accession>
<evidence type="ECO:0000256" key="1">
    <source>
        <dbReference type="SAM" id="Phobius"/>
    </source>
</evidence>
<sequence length="96" mass="11056">MGNQRRATPFRSTAGLSPQRANVLFVGGPRRMGQTVSEALRWLPICRRPVHLPANCHHLLRLFNLRFSLSLFLFISFSLSLLQDVFVYFSLTCRSY</sequence>
<keyword evidence="3" id="KW-1185">Reference proteome</keyword>
<evidence type="ECO:0000313" key="2">
    <source>
        <dbReference type="EMBL" id="KAL0105890.1"/>
    </source>
</evidence>
<dbReference type="AlphaFoldDB" id="A0AAW2ESQ3"/>
<dbReference type="Proteomes" id="UP001430953">
    <property type="component" value="Unassembled WGS sequence"/>
</dbReference>
<keyword evidence="1" id="KW-0472">Membrane</keyword>
<feature type="transmembrane region" description="Helical" evidence="1">
    <location>
        <begin position="69"/>
        <end position="91"/>
    </location>
</feature>